<dbReference type="AlphaFoldDB" id="A0A562YI27"/>
<dbReference type="CDD" id="cd00085">
    <property type="entry name" value="HNHc"/>
    <property type="match status" value="1"/>
</dbReference>
<accession>A0A562YI27</accession>
<keyword evidence="3" id="KW-1185">Reference proteome</keyword>
<organism evidence="2 3">
    <name type="scientific">Seonamhaeicola sediminis</name>
    <dbReference type="NCBI Taxonomy" id="2528206"/>
    <lineage>
        <taxon>Bacteria</taxon>
        <taxon>Pseudomonadati</taxon>
        <taxon>Bacteroidota</taxon>
        <taxon>Flavobacteriia</taxon>
        <taxon>Flavobacteriales</taxon>
        <taxon>Flavobacteriaceae</taxon>
    </lineage>
</organism>
<gene>
    <name evidence="2" type="ORF">E1J38_002360</name>
</gene>
<feature type="domain" description="HNH nuclease" evidence="1">
    <location>
        <begin position="188"/>
        <end position="240"/>
    </location>
</feature>
<proteinExistence type="predicted"/>
<dbReference type="RefSeq" id="WP_133354278.1">
    <property type="nucleotide sequence ID" value="NZ_SMZJ02000001.1"/>
</dbReference>
<dbReference type="Proteomes" id="UP000295814">
    <property type="component" value="Unassembled WGS sequence"/>
</dbReference>
<evidence type="ECO:0000313" key="2">
    <source>
        <dbReference type="EMBL" id="TWO34722.1"/>
    </source>
</evidence>
<dbReference type="EMBL" id="SMZJ02000001">
    <property type="protein sequence ID" value="TWO34722.1"/>
    <property type="molecule type" value="Genomic_DNA"/>
</dbReference>
<evidence type="ECO:0000259" key="1">
    <source>
        <dbReference type="SMART" id="SM00507"/>
    </source>
</evidence>
<comment type="caution">
    <text evidence="2">The sequence shown here is derived from an EMBL/GenBank/DDBJ whole genome shotgun (WGS) entry which is preliminary data.</text>
</comment>
<dbReference type="OrthoDB" id="1072451at2"/>
<dbReference type="SMART" id="SM00507">
    <property type="entry name" value="HNHc"/>
    <property type="match status" value="1"/>
</dbReference>
<sequence length="280" mass="32881">MLYQFSKLNSKLDSLGFPKIEGGSGFQLIKGVNFEEAFRAGDISFETNGIYLEYEGKKYRGYMFIDLYYVNYNGQPTKYPKFHLVKCKTIQDFIDRGRFNQRYIWSNADMNDITDKQSRTVHKDVVLDLCHNCSEKLLTSDTLFEEGIHEYINDTHDFHDLLDKSETEGEQIEVDIFGYVKGKERISKAYRAKMNYTCENCGIKSKGGMDKRWWHTHHIDGDKTHNDESNLECLCVLCHANKDSRHQENFAVNRMKIEIEHFIKKYRKNLQELGNPYLVT</sequence>
<protein>
    <recommendedName>
        <fullName evidence="1">HNH nuclease domain-containing protein</fullName>
    </recommendedName>
</protein>
<name>A0A562YI27_9FLAO</name>
<dbReference type="InterPro" id="IPR003615">
    <property type="entry name" value="HNH_nuc"/>
</dbReference>
<evidence type="ECO:0000313" key="3">
    <source>
        <dbReference type="Proteomes" id="UP000295814"/>
    </source>
</evidence>
<reference evidence="2 3" key="1">
    <citation type="submission" date="2019-07" db="EMBL/GenBank/DDBJ databases">
        <title>Seonamhaeicola sp. W255 draft genome.</title>
        <authorList>
            <person name="Zhang X.-Y."/>
            <person name="Zhang R."/>
            <person name="Zhong Y.-L."/>
            <person name="Du Z.-J."/>
        </authorList>
    </citation>
    <scope>NUCLEOTIDE SEQUENCE [LARGE SCALE GENOMIC DNA]</scope>
    <source>
        <strain evidence="2 3">W255</strain>
    </source>
</reference>